<feature type="domain" description="Asparaginase/glutaminase C-terminal" evidence="8">
    <location>
        <begin position="209"/>
        <end position="313"/>
    </location>
</feature>
<proteinExistence type="inferred from homology"/>
<dbReference type="Pfam" id="PF17763">
    <property type="entry name" value="Asparaginase_C"/>
    <property type="match status" value="1"/>
</dbReference>
<dbReference type="PROSITE" id="PS51732">
    <property type="entry name" value="ASN_GLN_ASE_3"/>
    <property type="match status" value="1"/>
</dbReference>
<dbReference type="SUPFAM" id="SSF53774">
    <property type="entry name" value="Glutaminase/Asparaginase"/>
    <property type="match status" value="1"/>
</dbReference>
<dbReference type="InterPro" id="IPR020827">
    <property type="entry name" value="Asparaginase/glutaminase_AS1"/>
</dbReference>
<comment type="caution">
    <text evidence="9">The sequence shown here is derived from an EMBL/GenBank/DDBJ whole genome shotgun (WGS) entry which is preliminary data.</text>
</comment>
<dbReference type="CDD" id="cd08964">
    <property type="entry name" value="L-asparaginase_II"/>
    <property type="match status" value="1"/>
</dbReference>
<reference evidence="9 10" key="1">
    <citation type="submission" date="2024-12" db="EMBL/GenBank/DDBJ databases">
        <title>The coexistence of Mycolicibacterium septicum and Mycolicibacterium nivoides in clinical samples.</title>
        <authorList>
            <person name="Wang C."/>
            <person name="Feng Y."/>
            <person name="Zong Z."/>
        </authorList>
    </citation>
    <scope>NUCLEOTIDE SEQUENCE [LARGE SCALE GENOMIC DNA]</scope>
    <source>
        <strain evidence="9 10">120310</strain>
    </source>
</reference>
<dbReference type="EC" id="3.5.1.1" evidence="2"/>
<evidence type="ECO:0000256" key="3">
    <source>
        <dbReference type="ARBA" id="ARBA00022801"/>
    </source>
</evidence>
<dbReference type="InterPro" id="IPR027473">
    <property type="entry name" value="L-asparaginase_C"/>
</dbReference>
<feature type="active site" evidence="6">
    <location>
        <position position="93"/>
    </location>
</feature>
<evidence type="ECO:0000256" key="6">
    <source>
        <dbReference type="PROSITE-ProRule" id="PRU10100"/>
    </source>
</evidence>
<keyword evidence="3" id="KW-0378">Hydrolase</keyword>
<feature type="domain" description="L-asparaginase N-terminal" evidence="7">
    <location>
        <begin position="13"/>
        <end position="185"/>
    </location>
</feature>
<dbReference type="InterPro" id="IPR040919">
    <property type="entry name" value="Asparaginase_C"/>
</dbReference>
<dbReference type="InterPro" id="IPR027475">
    <property type="entry name" value="Asparaginase/glutaminase_AS2"/>
</dbReference>
<dbReference type="InterPro" id="IPR004550">
    <property type="entry name" value="AsnASE_II"/>
</dbReference>
<evidence type="ECO:0000256" key="4">
    <source>
        <dbReference type="ARBA" id="ARBA00049366"/>
    </source>
</evidence>
<dbReference type="PIRSF" id="PIRSF001220">
    <property type="entry name" value="L-ASNase_gatD"/>
    <property type="match status" value="1"/>
</dbReference>
<dbReference type="PROSITE" id="PS00917">
    <property type="entry name" value="ASN_GLN_ASE_2"/>
    <property type="match status" value="1"/>
</dbReference>
<dbReference type="SMART" id="SM00870">
    <property type="entry name" value="Asparaginase"/>
    <property type="match status" value="1"/>
</dbReference>
<protein>
    <recommendedName>
        <fullName evidence="2">asparaginase</fullName>
        <ecNumber evidence="2">3.5.1.1</ecNumber>
    </recommendedName>
</protein>
<evidence type="ECO:0000259" key="8">
    <source>
        <dbReference type="Pfam" id="PF17763"/>
    </source>
</evidence>
<dbReference type="Proteomes" id="UP001635817">
    <property type="component" value="Unassembled WGS sequence"/>
</dbReference>
<evidence type="ECO:0000256" key="5">
    <source>
        <dbReference type="PROSITE-ProRule" id="PRU10099"/>
    </source>
</evidence>
<dbReference type="RefSeq" id="WP_409550038.1">
    <property type="nucleotide sequence ID" value="NZ_JBKBDE010000003.1"/>
</dbReference>
<dbReference type="InterPro" id="IPR006034">
    <property type="entry name" value="Asparaginase/glutaminase-like"/>
</dbReference>
<keyword evidence="10" id="KW-1185">Reference proteome</keyword>
<dbReference type="PANTHER" id="PTHR11707">
    <property type="entry name" value="L-ASPARAGINASE"/>
    <property type="match status" value="1"/>
</dbReference>
<feature type="active site" evidence="5">
    <location>
        <position position="22"/>
    </location>
</feature>
<evidence type="ECO:0000259" key="7">
    <source>
        <dbReference type="Pfam" id="PF00710"/>
    </source>
</evidence>
<dbReference type="PROSITE" id="PS00144">
    <property type="entry name" value="ASN_GLN_ASE_1"/>
    <property type="match status" value="1"/>
</dbReference>
<dbReference type="InterPro" id="IPR036152">
    <property type="entry name" value="Asp/glu_Ase-like_sf"/>
</dbReference>
<organism evidence="9 10">
    <name type="scientific">Mycolicibacterium septicum</name>
    <dbReference type="NCBI Taxonomy" id="98668"/>
    <lineage>
        <taxon>Bacteria</taxon>
        <taxon>Bacillati</taxon>
        <taxon>Actinomycetota</taxon>
        <taxon>Actinomycetes</taxon>
        <taxon>Mycobacteriales</taxon>
        <taxon>Mycobacteriaceae</taxon>
        <taxon>Mycolicibacterium</taxon>
    </lineage>
</organism>
<evidence type="ECO:0000256" key="1">
    <source>
        <dbReference type="ARBA" id="ARBA00010518"/>
    </source>
</evidence>
<evidence type="ECO:0000313" key="9">
    <source>
        <dbReference type="EMBL" id="MFN6551345.1"/>
    </source>
</evidence>
<sequence>MEPAELPARPPRRIVVITTGGTISTSTDGAGIRRPTRTGAELTAGMAVAAQVDVVDAMATDSALLTPADWDRIAGAVGEAAADADGVVITHGTDTMEETALWLDLTYGGKVPVVLTGSQRSADDPDSDGPGNLRDAITVAAAPQARDLGVVVSFAGTVWQPLGLRKRHTHDLEAFTGTALGTVTDSGCEITTAKARAHLSVFAAASAPRVDIVAAYPGADAAALDACVAAGAQGIVVEAVGSGNAGAALIDGVRRHCRDGVVVAISTRVPGGLVAAQYGPGQQLVDAGAVVLPRLRPPQARVLLMAALAGVRPAAEVIEAWG</sequence>
<dbReference type="PRINTS" id="PR00139">
    <property type="entry name" value="ASNGLNASE"/>
</dbReference>
<dbReference type="PANTHER" id="PTHR11707:SF28">
    <property type="entry name" value="60 KDA LYSOPHOSPHOLIPASE"/>
    <property type="match status" value="1"/>
</dbReference>
<evidence type="ECO:0000313" key="10">
    <source>
        <dbReference type="Proteomes" id="UP001635817"/>
    </source>
</evidence>
<name>A0ABW9LU05_9MYCO</name>
<accession>A0ABW9LU05</accession>
<dbReference type="SFLD" id="SFLDS00057">
    <property type="entry name" value="Glutaminase/Asparaginase"/>
    <property type="match status" value="1"/>
</dbReference>
<evidence type="ECO:0000256" key="2">
    <source>
        <dbReference type="ARBA" id="ARBA00012920"/>
    </source>
</evidence>
<gene>
    <name evidence="9" type="ORF">ACK4CP_13140</name>
</gene>
<comment type="similarity">
    <text evidence="1">Belongs to the asparaginase 1 family.</text>
</comment>
<dbReference type="PIRSF" id="PIRSF500176">
    <property type="entry name" value="L_ASNase"/>
    <property type="match status" value="1"/>
</dbReference>
<dbReference type="Pfam" id="PF00710">
    <property type="entry name" value="Asparaginase"/>
    <property type="match status" value="1"/>
</dbReference>
<dbReference type="Gene3D" id="3.40.50.40">
    <property type="match status" value="1"/>
</dbReference>
<comment type="catalytic activity">
    <reaction evidence="4">
        <text>L-asparagine + H2O = L-aspartate + NH4(+)</text>
        <dbReference type="Rhea" id="RHEA:21016"/>
        <dbReference type="ChEBI" id="CHEBI:15377"/>
        <dbReference type="ChEBI" id="CHEBI:28938"/>
        <dbReference type="ChEBI" id="CHEBI:29991"/>
        <dbReference type="ChEBI" id="CHEBI:58048"/>
        <dbReference type="EC" id="3.5.1.1"/>
    </reaction>
</comment>
<dbReference type="InterPro" id="IPR027474">
    <property type="entry name" value="L-asparaginase_N"/>
</dbReference>
<dbReference type="Gene3D" id="3.40.50.1170">
    <property type="entry name" value="L-asparaginase, N-terminal domain"/>
    <property type="match status" value="1"/>
</dbReference>
<dbReference type="EMBL" id="JBKBDE010000003">
    <property type="protein sequence ID" value="MFN6551345.1"/>
    <property type="molecule type" value="Genomic_DNA"/>
</dbReference>
<dbReference type="InterPro" id="IPR037152">
    <property type="entry name" value="L-asparaginase_N_sf"/>
</dbReference>